<feature type="disulfide bond" evidence="6">
    <location>
        <begin position="577"/>
        <end position="586"/>
    </location>
</feature>
<keyword evidence="5" id="KW-0325">Glycoprotein</keyword>
<feature type="domain" description="EGF-like" evidence="9">
    <location>
        <begin position="780"/>
        <end position="816"/>
    </location>
</feature>
<dbReference type="SUPFAM" id="SSF57184">
    <property type="entry name" value="Growth factor receptor domain"/>
    <property type="match status" value="1"/>
</dbReference>
<feature type="disulfide bond" evidence="6">
    <location>
        <begin position="539"/>
        <end position="548"/>
    </location>
</feature>
<dbReference type="SMART" id="SM00179">
    <property type="entry name" value="EGF_CA"/>
    <property type="match status" value="12"/>
</dbReference>
<keyword evidence="7" id="KW-0812">Transmembrane</keyword>
<dbReference type="PANTHER" id="PTHR24049">
    <property type="entry name" value="CRUMBS FAMILY MEMBER"/>
    <property type="match status" value="1"/>
</dbReference>
<dbReference type="Gene3D" id="2.10.25.10">
    <property type="entry name" value="Laminin"/>
    <property type="match status" value="13"/>
</dbReference>
<dbReference type="InterPro" id="IPR000742">
    <property type="entry name" value="EGF"/>
</dbReference>
<feature type="chain" id="PRO_5039381543" description="EGF-like domain-containing protein" evidence="8">
    <location>
        <begin position="21"/>
        <end position="1329"/>
    </location>
</feature>
<feature type="domain" description="EGF-like" evidence="9">
    <location>
        <begin position="510"/>
        <end position="549"/>
    </location>
</feature>
<dbReference type="Pfam" id="PF07645">
    <property type="entry name" value="EGF_CA"/>
    <property type="match status" value="8"/>
</dbReference>
<feature type="domain" description="EGF-like" evidence="9">
    <location>
        <begin position="975"/>
        <end position="1011"/>
    </location>
</feature>
<dbReference type="InterPro" id="IPR009030">
    <property type="entry name" value="Growth_fac_rcpt_cys_sf"/>
</dbReference>
<feature type="domain" description="EGF-like" evidence="9">
    <location>
        <begin position="1013"/>
        <end position="1050"/>
    </location>
</feature>
<dbReference type="PROSITE" id="PS00022">
    <property type="entry name" value="EGF_1"/>
    <property type="match status" value="13"/>
</dbReference>
<name>A0A9D4GPH2_DREPO</name>
<feature type="domain" description="EGF-like" evidence="9">
    <location>
        <begin position="818"/>
        <end position="856"/>
    </location>
</feature>
<keyword evidence="2 8" id="KW-0732">Signal</keyword>
<feature type="domain" description="EGF-like" evidence="9">
    <location>
        <begin position="858"/>
        <end position="893"/>
    </location>
</feature>
<keyword evidence="3" id="KW-0677">Repeat</keyword>
<keyword evidence="7" id="KW-1133">Transmembrane helix</keyword>
<reference evidence="10" key="2">
    <citation type="submission" date="2020-11" db="EMBL/GenBank/DDBJ databases">
        <authorList>
            <person name="McCartney M.A."/>
            <person name="Auch B."/>
            <person name="Kono T."/>
            <person name="Mallez S."/>
            <person name="Becker A."/>
            <person name="Gohl D.M."/>
            <person name="Silverstein K.A.T."/>
            <person name="Koren S."/>
            <person name="Bechman K.B."/>
            <person name="Herman A."/>
            <person name="Abrahante J.E."/>
            <person name="Garbe J."/>
        </authorList>
    </citation>
    <scope>NUCLEOTIDE SEQUENCE</scope>
    <source>
        <strain evidence="10">Duluth1</strain>
        <tissue evidence="10">Whole animal</tissue>
    </source>
</reference>
<feature type="transmembrane region" description="Helical" evidence="7">
    <location>
        <begin position="1278"/>
        <end position="1300"/>
    </location>
</feature>
<dbReference type="PROSITE" id="PS01187">
    <property type="entry name" value="EGF_CA"/>
    <property type="match status" value="4"/>
</dbReference>
<feature type="domain" description="EGF-like" evidence="9">
    <location>
        <begin position="664"/>
        <end position="700"/>
    </location>
</feature>
<evidence type="ECO:0000313" key="11">
    <source>
        <dbReference type="Proteomes" id="UP000828390"/>
    </source>
</evidence>
<evidence type="ECO:0000256" key="1">
    <source>
        <dbReference type="ARBA" id="ARBA00022536"/>
    </source>
</evidence>
<dbReference type="PROSITE" id="PS00010">
    <property type="entry name" value="ASX_HYDROXYL"/>
    <property type="match status" value="8"/>
</dbReference>
<dbReference type="SMART" id="SM00181">
    <property type="entry name" value="EGF"/>
    <property type="match status" value="15"/>
</dbReference>
<keyword evidence="1 6" id="KW-0245">EGF-like domain</keyword>
<feature type="disulfide bond" evidence="6">
    <location>
        <begin position="594"/>
        <end position="604"/>
    </location>
</feature>
<dbReference type="InterPro" id="IPR000152">
    <property type="entry name" value="EGF-type_Asp/Asn_hydroxyl_site"/>
</dbReference>
<accession>A0A9D4GPH2</accession>
<feature type="domain" description="EGF-like" evidence="9">
    <location>
        <begin position="895"/>
        <end position="932"/>
    </location>
</feature>
<keyword evidence="4 6" id="KW-1015">Disulfide bond</keyword>
<organism evidence="10 11">
    <name type="scientific">Dreissena polymorpha</name>
    <name type="common">Zebra mussel</name>
    <name type="synonym">Mytilus polymorpha</name>
    <dbReference type="NCBI Taxonomy" id="45954"/>
    <lineage>
        <taxon>Eukaryota</taxon>
        <taxon>Metazoa</taxon>
        <taxon>Spiralia</taxon>
        <taxon>Lophotrochozoa</taxon>
        <taxon>Mollusca</taxon>
        <taxon>Bivalvia</taxon>
        <taxon>Autobranchia</taxon>
        <taxon>Heteroconchia</taxon>
        <taxon>Euheterodonta</taxon>
        <taxon>Imparidentia</taxon>
        <taxon>Neoheterodontei</taxon>
        <taxon>Myida</taxon>
        <taxon>Dreissenoidea</taxon>
        <taxon>Dreissenidae</taxon>
        <taxon>Dreissena</taxon>
    </lineage>
</organism>
<evidence type="ECO:0000256" key="5">
    <source>
        <dbReference type="ARBA" id="ARBA00023180"/>
    </source>
</evidence>
<sequence length="1329" mass="143701">MYGHLTVWTLYCFIISLSDGRVMVGVQIQSYSNDNGTSYGPVGSTRKCCDGPQRADCTSGDTCDTYFDICVGRMEGQWGCEGAFLKTRPLNDTNHLENQTLMESMADSWQQGNLVFVFVYDADNDGLVEKHDHIDTLIDEIAFLPTPTFDASATHTFSWVGKTSMTILVNLWCANDYYGPDCNVHCKAIPPMSNCERQTGKLMCQPSDALILDFSETLNKTLFRDLPYNVNHFVRQEVCPGERAEVDYLKYDEDSNTLSFNLDCDDRPVLDVEFESLLQLETRESLASYLPFEVVTGPRVTPTGYGEHVKPNVYVGIEILNIANPSGTSFDGVDMAGQRRCCDEPRTSQCETADDTCDLSVSICIGEMTSAGICIGSVSIFPVFPNTTSVSACGGVYLDLTNNVALVAHATVGGMKLVQNVTSVFVIIKDSDLGGNSSDIIDVLSANVTVTPGPNVTNTNVTQVKMVNVASITLRLIFWCTEGHSGPLCHADNGTDRCQDGWYGNECEIQFNPCSPSPCKNGGQCILNQTDTTDSTCKCPFGFTDKYCQTDIDECEMNVCQHSATCVNSYGSFECDCASLWKGTLCTDSILPACDPNPCASGKCMADITKDEGYRCICDIGYDGVNCNQETACAGCRNGVCTMTNGDQQCSCNLGYQGEHCDTDVNECDSFVCMNNATCHNKIGNFSCECRDGFSGALCSEASGPCEKINCMNGGACLDIGGPDYLCMCSIDFTGDLCDTKIDHCQNVICDNNGTCTNIFEDFLCINCSSGWIGKTCDVDIDECSRGKCVHANSCSNAPGTYSCDCLDGWTGDNCDQDLDECSGPFKPLCPHGNCTNSPGSFKCVCNTGYTGVHCENELVFCQTNNCSGHGTCYEQPAGHCDCAGGFTGVSCESDVDECAMPVCGINAFNCSNTPGSYSCTCEQGWQGKNCSEDINECSAVTTIPCHGNGMCRNTPGNYSCTCFPGFMGHDCETYVDVCKQTTCKNNGTCVVRQEETRCVCTENWSGISCEDDVDECEKGDPCYRLGLCVNTDGSYYCDCYQGWTGSDCRTDVNECIEGANPCQHKSVCTNSPGSYSCACLMGWIGMNCEVPTSSVINGERLLFTFATNISTEVIPRLVSAVYTFCVARLFNSTNFQFSKGVVRGSTLEVVVQSNTILLNQPTLSDALADVANNTKAFPIPVTDIVFFSDVAPSSVATSTATVIKRSSSVASPTTTVLRRTSSVATPTTSVVERTSSVSTHTTNGIRHTSYFATSTTNVGNTNARVFTTHVQSWASKYWPVFVCAAAAVMIGLVVTAGCLRDRRKKFSSDDNYNQPIFNGELHLYNGLS</sequence>
<dbReference type="FunFam" id="2.10.25.10:FF:000038">
    <property type="entry name" value="Fibrillin 2"/>
    <property type="match status" value="1"/>
</dbReference>
<dbReference type="FunFam" id="2.10.25.10:FF:000173">
    <property type="entry name" value="Neurogenic locus notch protein 2"/>
    <property type="match status" value="1"/>
</dbReference>
<feature type="domain" description="EGF-like" evidence="9">
    <location>
        <begin position="1052"/>
        <end position="1090"/>
    </location>
</feature>
<evidence type="ECO:0000256" key="8">
    <source>
        <dbReference type="SAM" id="SignalP"/>
    </source>
</evidence>
<dbReference type="InterPro" id="IPR018097">
    <property type="entry name" value="EGF_Ca-bd_CS"/>
</dbReference>
<feature type="disulfide bond" evidence="6">
    <location>
        <begin position="963"/>
        <end position="972"/>
    </location>
</feature>
<feature type="domain" description="EGF-like" evidence="9">
    <location>
        <begin position="702"/>
        <end position="739"/>
    </location>
</feature>
<dbReference type="InterPro" id="IPR049883">
    <property type="entry name" value="NOTCH1_EGF-like"/>
</dbReference>
<keyword evidence="11" id="KW-1185">Reference proteome</keyword>
<evidence type="ECO:0000256" key="3">
    <source>
        <dbReference type="ARBA" id="ARBA00022737"/>
    </source>
</evidence>
<feature type="disulfide bond" evidence="6">
    <location>
        <begin position="690"/>
        <end position="699"/>
    </location>
</feature>
<feature type="disulfide bond" evidence="6">
    <location>
        <begin position="883"/>
        <end position="892"/>
    </location>
</feature>
<feature type="domain" description="EGF-like" evidence="9">
    <location>
        <begin position="590"/>
        <end position="628"/>
    </location>
</feature>
<feature type="disulfide bond" evidence="6">
    <location>
        <begin position="768"/>
        <end position="777"/>
    </location>
</feature>
<protein>
    <recommendedName>
        <fullName evidence="9">EGF-like domain-containing protein</fullName>
    </recommendedName>
</protein>
<gene>
    <name evidence="10" type="ORF">DPMN_120894</name>
</gene>
<keyword evidence="7" id="KW-0472">Membrane</keyword>
<feature type="disulfide bond" evidence="6">
    <location>
        <begin position="1080"/>
        <end position="1089"/>
    </location>
</feature>
<dbReference type="InterPro" id="IPR001881">
    <property type="entry name" value="EGF-like_Ca-bd_dom"/>
</dbReference>
<feature type="disulfide bond" evidence="6">
    <location>
        <begin position="922"/>
        <end position="931"/>
    </location>
</feature>
<dbReference type="InterPro" id="IPR051022">
    <property type="entry name" value="Notch_Cell-Fate_Det"/>
</dbReference>
<feature type="disulfide bond" evidence="6">
    <location>
        <begin position="1040"/>
        <end position="1049"/>
    </location>
</feature>
<feature type="signal peptide" evidence="8">
    <location>
        <begin position="1"/>
        <end position="20"/>
    </location>
</feature>
<feature type="disulfide bond" evidence="6">
    <location>
        <begin position="1001"/>
        <end position="1010"/>
    </location>
</feature>
<dbReference type="GO" id="GO:0005509">
    <property type="term" value="F:calcium ion binding"/>
    <property type="evidence" value="ECO:0007669"/>
    <property type="project" value="InterPro"/>
</dbReference>
<comment type="caution">
    <text evidence="6">Lacks conserved residue(s) required for the propagation of feature annotation.</text>
</comment>
<evidence type="ECO:0000259" key="9">
    <source>
        <dbReference type="PROSITE" id="PS50026"/>
    </source>
</evidence>
<dbReference type="Pfam" id="PF00008">
    <property type="entry name" value="EGF"/>
    <property type="match status" value="3"/>
</dbReference>
<feature type="domain" description="EGF-like" evidence="9">
    <location>
        <begin position="934"/>
        <end position="973"/>
    </location>
</feature>
<reference evidence="10" key="1">
    <citation type="journal article" date="2019" name="bioRxiv">
        <title>The Genome of the Zebra Mussel, Dreissena polymorpha: A Resource for Invasive Species Research.</title>
        <authorList>
            <person name="McCartney M.A."/>
            <person name="Auch B."/>
            <person name="Kono T."/>
            <person name="Mallez S."/>
            <person name="Zhang Y."/>
            <person name="Obille A."/>
            <person name="Becker A."/>
            <person name="Abrahante J.E."/>
            <person name="Garbe J."/>
            <person name="Badalamenti J.P."/>
            <person name="Herman A."/>
            <person name="Mangelson H."/>
            <person name="Liachko I."/>
            <person name="Sullivan S."/>
            <person name="Sone E.D."/>
            <person name="Koren S."/>
            <person name="Silverstein K.A.T."/>
            <person name="Beckman K.B."/>
            <person name="Gohl D.M."/>
        </authorList>
    </citation>
    <scope>NUCLEOTIDE SEQUENCE</scope>
    <source>
        <strain evidence="10">Duluth1</strain>
        <tissue evidence="10">Whole animal</tissue>
    </source>
</reference>
<dbReference type="EMBL" id="JAIWYP010000005">
    <property type="protein sequence ID" value="KAH3819161.1"/>
    <property type="molecule type" value="Genomic_DNA"/>
</dbReference>
<proteinExistence type="predicted"/>
<dbReference type="SUPFAM" id="SSF57196">
    <property type="entry name" value="EGF/Laminin"/>
    <property type="match status" value="9"/>
</dbReference>
<feature type="disulfide bond" evidence="6">
    <location>
        <begin position="846"/>
        <end position="855"/>
    </location>
</feature>
<feature type="disulfide bond" evidence="6">
    <location>
        <begin position="599"/>
        <end position="616"/>
    </location>
</feature>
<evidence type="ECO:0000256" key="4">
    <source>
        <dbReference type="ARBA" id="ARBA00023157"/>
    </source>
</evidence>
<dbReference type="OrthoDB" id="430340at2759"/>
<dbReference type="PROSITE" id="PS01186">
    <property type="entry name" value="EGF_2"/>
    <property type="match status" value="11"/>
</dbReference>
<evidence type="ECO:0000313" key="10">
    <source>
        <dbReference type="EMBL" id="KAH3819161.1"/>
    </source>
</evidence>
<comment type="caution">
    <text evidence="10">The sequence shown here is derived from an EMBL/GenBank/DDBJ whole genome shotgun (WGS) entry which is preliminary data.</text>
</comment>
<evidence type="ECO:0000256" key="6">
    <source>
        <dbReference type="PROSITE-ProRule" id="PRU00076"/>
    </source>
</evidence>
<feature type="disulfide bond" evidence="6">
    <location>
        <begin position="806"/>
        <end position="815"/>
    </location>
</feature>
<feature type="disulfide bond" evidence="6">
    <location>
        <begin position="729"/>
        <end position="738"/>
    </location>
</feature>
<evidence type="ECO:0000256" key="7">
    <source>
        <dbReference type="SAM" id="Phobius"/>
    </source>
</evidence>
<feature type="domain" description="EGF-like" evidence="9">
    <location>
        <begin position="741"/>
        <end position="778"/>
    </location>
</feature>
<dbReference type="Proteomes" id="UP000828390">
    <property type="component" value="Unassembled WGS sequence"/>
</dbReference>
<feature type="disulfide bond" evidence="6">
    <location>
        <begin position="618"/>
        <end position="627"/>
    </location>
</feature>
<evidence type="ECO:0000256" key="2">
    <source>
        <dbReference type="ARBA" id="ARBA00022729"/>
    </source>
</evidence>
<dbReference type="PROSITE" id="PS50026">
    <property type="entry name" value="EGF_3"/>
    <property type="match status" value="14"/>
</dbReference>
<dbReference type="CDD" id="cd00054">
    <property type="entry name" value="EGF_CA"/>
    <property type="match status" value="8"/>
</dbReference>
<feature type="domain" description="EGF-like" evidence="9">
    <location>
        <begin position="551"/>
        <end position="587"/>
    </location>
</feature>